<dbReference type="Pfam" id="PF02727">
    <property type="entry name" value="Cu_amine_oxidN2"/>
    <property type="match status" value="1"/>
</dbReference>
<proteinExistence type="inferred from homology"/>
<feature type="active site" description="Proton acceptor" evidence="6">
    <location>
        <position position="485"/>
    </location>
</feature>
<evidence type="ECO:0000256" key="5">
    <source>
        <dbReference type="ARBA" id="ARBA00023008"/>
    </source>
</evidence>
<evidence type="ECO:0000313" key="13">
    <source>
        <dbReference type="EMBL" id="GFS11561.1"/>
    </source>
</evidence>
<dbReference type="InterPro" id="IPR015800">
    <property type="entry name" value="Cu_amine_oxidase_N2"/>
</dbReference>
<dbReference type="GO" id="GO:0005886">
    <property type="term" value="C:plasma membrane"/>
    <property type="evidence" value="ECO:0007669"/>
    <property type="project" value="TreeGrafter"/>
</dbReference>
<dbReference type="InterPro" id="IPR000269">
    <property type="entry name" value="Cu_amine_oxidase"/>
</dbReference>
<reference evidence="13 14" key="1">
    <citation type="journal article" date="2021" name="Elife">
        <title>Chloroplast acquisition without the gene transfer in kleptoplastic sea slugs, Plakobranchus ocellatus.</title>
        <authorList>
            <person name="Maeda T."/>
            <person name="Takahashi S."/>
            <person name="Yoshida T."/>
            <person name="Shimamura S."/>
            <person name="Takaki Y."/>
            <person name="Nagai Y."/>
            <person name="Toyoda A."/>
            <person name="Suzuki Y."/>
            <person name="Arimoto A."/>
            <person name="Ishii H."/>
            <person name="Satoh N."/>
            <person name="Nishiyama T."/>
            <person name="Hasebe M."/>
            <person name="Maruyama T."/>
            <person name="Minagawa J."/>
            <person name="Obokata J."/>
            <person name="Shigenobu S."/>
        </authorList>
    </citation>
    <scope>NUCLEOTIDE SEQUENCE [LARGE SCALE GENOMIC DNA]</scope>
</reference>
<name>A0AAV4IRE8_9GAST</name>
<keyword evidence="3 6" id="KW-0801">TPQ</keyword>
<feature type="domain" description="Copper amine oxidase catalytic" evidence="11">
    <location>
        <begin position="414"/>
        <end position="639"/>
    </location>
</feature>
<keyword evidence="10" id="KW-0812">Transmembrane</keyword>
<feature type="region of interest" description="Disordered" evidence="9">
    <location>
        <begin position="17"/>
        <end position="50"/>
    </location>
</feature>
<feature type="region of interest" description="Disordered" evidence="9">
    <location>
        <begin position="381"/>
        <end position="401"/>
    </location>
</feature>
<evidence type="ECO:0000256" key="10">
    <source>
        <dbReference type="SAM" id="Phobius"/>
    </source>
</evidence>
<dbReference type="GO" id="GO:0048038">
    <property type="term" value="F:quinone binding"/>
    <property type="evidence" value="ECO:0007669"/>
    <property type="project" value="InterPro"/>
</dbReference>
<feature type="transmembrane region" description="Helical" evidence="10">
    <location>
        <begin position="57"/>
        <end position="77"/>
    </location>
</feature>
<keyword evidence="10" id="KW-1133">Transmembrane helix</keyword>
<keyword evidence="14" id="KW-1185">Reference proteome</keyword>
<dbReference type="PANTHER" id="PTHR10638">
    <property type="entry name" value="COPPER AMINE OXIDASE"/>
    <property type="match status" value="1"/>
</dbReference>
<evidence type="ECO:0000256" key="4">
    <source>
        <dbReference type="ARBA" id="ARBA00023002"/>
    </source>
</evidence>
<dbReference type="AlphaFoldDB" id="A0AAV4IRE8"/>
<keyword evidence="4 8" id="KW-0560">Oxidoreductase</keyword>
<feature type="compositionally biased region" description="Basic residues" evidence="9">
    <location>
        <begin position="40"/>
        <end position="50"/>
    </location>
</feature>
<sequence>MDGEEDESLSRLVAEHPYSDEEDGHNYRNGHAFNGGRLLSNRRHGGAPKRTSHRVPILTIALTTSVLANVLLVILLYKGGGTASTPSFDLASETPVSCDHKSASPAPLQRTNYNSSLTAALCPETDGNVPLCPTDHKNLQKLRAEAKKYKNIFEDLSVTEIQAVYDYLRKEQRLGIRPYDDESGNHIFSIELHVPNKSAALLFLQGRGPRPPREAQVVLEQPQAWATPVVQELVIGPLPHPTYHKPNPRRSSSNVPYRFHPTYGIHAAYRSLARQMNVAFNTIIRESYGASFVNCQHRCLVLLSQKTSSAYSDRTLIVLTAYYPSDFVTINPLDLMFVMKETGKDSNQFRLDSMEYGGQTFHSIDAFVRAYRRRATPRIRRTFPKPVPGETSNPGTMDMRGQKFPETFQEGSRQFEPEGKRYIVENQHIRYMKWSFNLRMSMASGPQVWDVRWAGERIAYEISLQDVAVIYAGANPTTFYAHLSDSAFGLGDKAYGLVPGVDCPDHATFLSVPVYNKTKNGPITHPNTFCVFEHNNGVPLRRHRSDDAANGRNYGGLVDRVLIVRTVLVEYNYDYIFDIVFHLNGAVEVTSHATGYVMSQHYSTAEKPFGFRIHEDAVGSIHHHLMNFKIDLDILGTENR</sequence>
<dbReference type="InterPro" id="IPR015798">
    <property type="entry name" value="Cu_amine_oxidase_C"/>
</dbReference>
<dbReference type="SUPFAM" id="SSF54416">
    <property type="entry name" value="Amine oxidase N-terminal region"/>
    <property type="match status" value="2"/>
</dbReference>
<comment type="similarity">
    <text evidence="1 8">Belongs to the copper/topaquinone oxidase family.</text>
</comment>
<accession>A0AAV4IRE8</accession>
<evidence type="ECO:0000259" key="11">
    <source>
        <dbReference type="Pfam" id="PF01179"/>
    </source>
</evidence>
<feature type="domain" description="Copper amine oxidase N2-terminal" evidence="12">
    <location>
        <begin position="160"/>
        <end position="243"/>
    </location>
</feature>
<dbReference type="PRINTS" id="PR00766">
    <property type="entry name" value="CUDAOXIDASE"/>
</dbReference>
<dbReference type="Gene3D" id="2.70.98.20">
    <property type="entry name" value="Copper amine oxidase, catalytic domain"/>
    <property type="match status" value="1"/>
</dbReference>
<comment type="caution">
    <text evidence="13">The sequence shown here is derived from an EMBL/GenBank/DDBJ whole genome shotgun (WGS) entry which is preliminary data.</text>
</comment>
<evidence type="ECO:0000256" key="9">
    <source>
        <dbReference type="SAM" id="MobiDB-lite"/>
    </source>
</evidence>
<dbReference type="Proteomes" id="UP000762676">
    <property type="component" value="Unassembled WGS sequence"/>
</dbReference>
<keyword evidence="5 8" id="KW-0186">Copper</keyword>
<protein>
    <recommendedName>
        <fullName evidence="8">Amine oxidase</fullName>
        <ecNumber evidence="8">1.4.3.-</ecNumber>
    </recommendedName>
</protein>
<dbReference type="EMBL" id="BMAT01013379">
    <property type="protein sequence ID" value="GFS11561.1"/>
    <property type="molecule type" value="Genomic_DNA"/>
</dbReference>
<dbReference type="GO" id="GO:0009308">
    <property type="term" value="P:amine metabolic process"/>
    <property type="evidence" value="ECO:0007669"/>
    <property type="project" value="UniProtKB-UniRule"/>
</dbReference>
<organism evidence="13 14">
    <name type="scientific">Elysia marginata</name>
    <dbReference type="NCBI Taxonomy" id="1093978"/>
    <lineage>
        <taxon>Eukaryota</taxon>
        <taxon>Metazoa</taxon>
        <taxon>Spiralia</taxon>
        <taxon>Lophotrochozoa</taxon>
        <taxon>Mollusca</taxon>
        <taxon>Gastropoda</taxon>
        <taxon>Heterobranchia</taxon>
        <taxon>Euthyneura</taxon>
        <taxon>Panpulmonata</taxon>
        <taxon>Sacoglossa</taxon>
        <taxon>Placobranchoidea</taxon>
        <taxon>Plakobranchidae</taxon>
        <taxon>Elysia</taxon>
    </lineage>
</organism>
<dbReference type="SUPFAM" id="SSF49998">
    <property type="entry name" value="Amine oxidase catalytic domain"/>
    <property type="match status" value="1"/>
</dbReference>
<keyword evidence="10" id="KW-0472">Membrane</keyword>
<feature type="modified residue" description="2',4',5'-topaquinone" evidence="7">
    <location>
        <position position="573"/>
    </location>
</feature>
<dbReference type="InterPro" id="IPR036460">
    <property type="entry name" value="Cu_amine_oxidase_C_sf"/>
</dbReference>
<comment type="PTM">
    <text evidence="7 8">Topaquinone (TPQ) is generated by copper-dependent autoxidation of a specific tyrosyl residue.</text>
</comment>
<feature type="active site" description="Schiff-base intermediate with substrate; via topaquinone" evidence="6">
    <location>
        <position position="573"/>
    </location>
</feature>
<evidence type="ECO:0000256" key="2">
    <source>
        <dbReference type="ARBA" id="ARBA00022723"/>
    </source>
</evidence>
<dbReference type="Gene3D" id="3.10.450.40">
    <property type="match status" value="2"/>
</dbReference>
<dbReference type="InterPro" id="IPR016182">
    <property type="entry name" value="Cu_amine_oxidase_N-reg"/>
</dbReference>
<evidence type="ECO:0000313" key="14">
    <source>
        <dbReference type="Proteomes" id="UP000762676"/>
    </source>
</evidence>
<comment type="cofactor">
    <cofactor evidence="8">
        <name>Cu cation</name>
        <dbReference type="ChEBI" id="CHEBI:23378"/>
    </cofactor>
    <text evidence="8">Contains 1 topaquinone per subunit.</text>
</comment>
<evidence type="ECO:0000256" key="1">
    <source>
        <dbReference type="ARBA" id="ARBA00007983"/>
    </source>
</evidence>
<evidence type="ECO:0000256" key="7">
    <source>
        <dbReference type="PIRSR" id="PIRSR600269-51"/>
    </source>
</evidence>
<evidence type="ECO:0000256" key="3">
    <source>
        <dbReference type="ARBA" id="ARBA00022772"/>
    </source>
</evidence>
<dbReference type="GO" id="GO:0005507">
    <property type="term" value="F:copper ion binding"/>
    <property type="evidence" value="ECO:0007669"/>
    <property type="project" value="InterPro"/>
</dbReference>
<evidence type="ECO:0000256" key="8">
    <source>
        <dbReference type="RuleBase" id="RU000672"/>
    </source>
</evidence>
<keyword evidence="2 8" id="KW-0479">Metal-binding</keyword>
<dbReference type="EC" id="1.4.3.-" evidence="8"/>
<dbReference type="PANTHER" id="PTHR10638:SF20">
    <property type="entry name" value="AMINE OXIDASE"/>
    <property type="match status" value="1"/>
</dbReference>
<dbReference type="Pfam" id="PF01179">
    <property type="entry name" value="Cu_amine_oxid"/>
    <property type="match status" value="1"/>
</dbReference>
<evidence type="ECO:0000256" key="6">
    <source>
        <dbReference type="PIRSR" id="PIRSR600269-50"/>
    </source>
</evidence>
<evidence type="ECO:0000259" key="12">
    <source>
        <dbReference type="Pfam" id="PF02727"/>
    </source>
</evidence>
<gene>
    <name evidence="13" type="ORF">ElyMa_006675100</name>
</gene>
<dbReference type="GO" id="GO:0008131">
    <property type="term" value="F:primary methylamine oxidase activity"/>
    <property type="evidence" value="ECO:0007669"/>
    <property type="project" value="InterPro"/>
</dbReference>